<protein>
    <submittedName>
        <fullName evidence="2">Uncharacterized protein</fullName>
    </submittedName>
</protein>
<feature type="region of interest" description="Disordered" evidence="1">
    <location>
        <begin position="45"/>
        <end position="106"/>
    </location>
</feature>
<dbReference type="EMBL" id="DUGC01000034">
    <property type="protein sequence ID" value="HIH09390.1"/>
    <property type="molecule type" value="Genomic_DNA"/>
</dbReference>
<accession>A0A7J4IX10</accession>
<proteinExistence type="predicted"/>
<feature type="compositionally biased region" description="Basic and acidic residues" evidence="1">
    <location>
        <begin position="73"/>
        <end position="106"/>
    </location>
</feature>
<evidence type="ECO:0000313" key="2">
    <source>
        <dbReference type="EMBL" id="HIH09390.1"/>
    </source>
</evidence>
<comment type="caution">
    <text evidence="2">The sequence shown here is derived from an EMBL/GenBank/DDBJ whole genome shotgun (WGS) entry which is preliminary data.</text>
</comment>
<gene>
    <name evidence="2" type="ORF">HA254_01850</name>
</gene>
<evidence type="ECO:0000313" key="3">
    <source>
        <dbReference type="Proteomes" id="UP000565078"/>
    </source>
</evidence>
<evidence type="ECO:0000256" key="1">
    <source>
        <dbReference type="SAM" id="MobiDB-lite"/>
    </source>
</evidence>
<reference evidence="3" key="1">
    <citation type="journal article" date="2020" name="bioRxiv">
        <title>A rank-normalized archaeal taxonomy based on genome phylogeny resolves widespread incomplete and uneven classifications.</title>
        <authorList>
            <person name="Rinke C."/>
            <person name="Chuvochina M."/>
            <person name="Mussig A.J."/>
            <person name="Chaumeil P.-A."/>
            <person name="Waite D.W."/>
            <person name="Whitman W.B."/>
            <person name="Parks D.H."/>
            <person name="Hugenholtz P."/>
        </authorList>
    </citation>
    <scope>NUCLEOTIDE SEQUENCE [LARGE SCALE GENOMIC DNA]</scope>
</reference>
<organism evidence="2 3">
    <name type="scientific">Candidatus Iainarchaeum sp</name>
    <dbReference type="NCBI Taxonomy" id="3101447"/>
    <lineage>
        <taxon>Archaea</taxon>
        <taxon>Candidatus Iainarchaeota</taxon>
        <taxon>Candidatus Iainarchaeia</taxon>
        <taxon>Candidatus Iainarchaeales</taxon>
        <taxon>Candidatus Iainarchaeaceae</taxon>
        <taxon>Candidatus Iainarchaeum</taxon>
    </lineage>
</organism>
<dbReference type="Proteomes" id="UP000565078">
    <property type="component" value="Unassembled WGS sequence"/>
</dbReference>
<name>A0A7J4IX10_9ARCH</name>
<dbReference type="AlphaFoldDB" id="A0A7J4IX10"/>
<sequence length="106" mass="11784">METAIGISEMIAKDLRAFGYGVDINALNRFVAPVFRSIRQDSGWGGNKAVKTAVKRQRTSGVRDRPLPAMGQEELRVAHGTFRKEKGAEGKGREKYGDSIEFSRKQ</sequence>